<dbReference type="Gene3D" id="2.60.40.1930">
    <property type="match status" value="1"/>
</dbReference>
<sequence>MLALADKNYAYWSHPTYLYYYVPEPIQLHVDTDRPIYRPGQKVLVKETAVTRVPQGFKLYSGKSAIAVKAHDANGQEFFSYLKVPNEMGSVTTEFEIPTNRSIFRGSAGGGAGAQVVLTEWNF</sequence>
<dbReference type="InterPro" id="IPR002890">
    <property type="entry name" value="MG2"/>
</dbReference>
<dbReference type="EMBL" id="MFGW01000084">
    <property type="protein sequence ID" value="OGF66810.1"/>
    <property type="molecule type" value="Genomic_DNA"/>
</dbReference>
<evidence type="ECO:0000259" key="1">
    <source>
        <dbReference type="Pfam" id="PF01835"/>
    </source>
</evidence>
<gene>
    <name evidence="2" type="ORF">A2Y62_21755</name>
</gene>
<protein>
    <recommendedName>
        <fullName evidence="1">Macroglobulin domain-containing protein</fullName>
    </recommendedName>
</protein>
<dbReference type="Proteomes" id="UP000178943">
    <property type="component" value="Unassembled WGS sequence"/>
</dbReference>
<evidence type="ECO:0000313" key="3">
    <source>
        <dbReference type="Proteomes" id="UP000178943"/>
    </source>
</evidence>
<evidence type="ECO:0000313" key="2">
    <source>
        <dbReference type="EMBL" id="OGF66810.1"/>
    </source>
</evidence>
<organism evidence="2 3">
    <name type="scientific">Candidatus Fischerbacteria bacterium RBG_13_37_8</name>
    <dbReference type="NCBI Taxonomy" id="1817863"/>
    <lineage>
        <taxon>Bacteria</taxon>
        <taxon>Candidatus Fischeribacteriota</taxon>
    </lineage>
</organism>
<dbReference type="GO" id="GO:0004866">
    <property type="term" value="F:endopeptidase inhibitor activity"/>
    <property type="evidence" value="ECO:0007669"/>
    <property type="project" value="InterPro"/>
</dbReference>
<dbReference type="Pfam" id="PF01835">
    <property type="entry name" value="MG2"/>
    <property type="match status" value="1"/>
</dbReference>
<dbReference type="AlphaFoldDB" id="A0A1F5VTV4"/>
<reference evidence="2 3" key="1">
    <citation type="journal article" date="2016" name="Nat. Commun.">
        <title>Thousands of microbial genomes shed light on interconnected biogeochemical processes in an aquifer system.</title>
        <authorList>
            <person name="Anantharaman K."/>
            <person name="Brown C.T."/>
            <person name="Hug L.A."/>
            <person name="Sharon I."/>
            <person name="Castelle C.J."/>
            <person name="Probst A.J."/>
            <person name="Thomas B.C."/>
            <person name="Singh A."/>
            <person name="Wilkins M.J."/>
            <person name="Karaoz U."/>
            <person name="Brodie E.L."/>
            <person name="Williams K.H."/>
            <person name="Hubbard S.S."/>
            <person name="Banfield J.F."/>
        </authorList>
    </citation>
    <scope>NUCLEOTIDE SEQUENCE [LARGE SCALE GENOMIC DNA]</scope>
</reference>
<proteinExistence type="predicted"/>
<name>A0A1F5VTV4_9BACT</name>
<comment type="caution">
    <text evidence="2">The sequence shown here is derived from an EMBL/GenBank/DDBJ whole genome shotgun (WGS) entry which is preliminary data.</text>
</comment>
<accession>A0A1F5VTV4</accession>
<feature type="domain" description="Macroglobulin" evidence="1">
    <location>
        <begin position="28"/>
        <end position="101"/>
    </location>
</feature>